<dbReference type="PROSITE" id="PS51221">
    <property type="entry name" value="TTL"/>
    <property type="match status" value="1"/>
</dbReference>
<dbReference type="GO" id="GO:0019098">
    <property type="term" value="P:reproductive behavior"/>
    <property type="evidence" value="ECO:0007669"/>
    <property type="project" value="UniProtKB-ARBA"/>
</dbReference>
<dbReference type="Proteomes" id="UP000095283">
    <property type="component" value="Unplaced"/>
</dbReference>
<evidence type="ECO:0000256" key="6">
    <source>
        <dbReference type="ARBA" id="ARBA00049274"/>
    </source>
</evidence>
<dbReference type="GO" id="GO:0015631">
    <property type="term" value="F:tubulin binding"/>
    <property type="evidence" value="ECO:0007669"/>
    <property type="project" value="TreeGrafter"/>
</dbReference>
<evidence type="ECO:0000313" key="8">
    <source>
        <dbReference type="WBParaSite" id="Hba_18833"/>
    </source>
</evidence>
<comment type="catalytic activity">
    <reaction evidence="6">
        <text>L-glutamyl-[protein] + L-glutamate + ATP = gamma-L-glutamyl-L-glutamyl-[protein] + ADP + phosphate + H(+)</text>
        <dbReference type="Rhea" id="RHEA:60144"/>
        <dbReference type="Rhea" id="RHEA-COMP:10208"/>
        <dbReference type="Rhea" id="RHEA-COMP:15517"/>
        <dbReference type="ChEBI" id="CHEBI:15378"/>
        <dbReference type="ChEBI" id="CHEBI:29973"/>
        <dbReference type="ChEBI" id="CHEBI:29985"/>
        <dbReference type="ChEBI" id="CHEBI:30616"/>
        <dbReference type="ChEBI" id="CHEBI:43474"/>
        <dbReference type="ChEBI" id="CHEBI:143622"/>
        <dbReference type="ChEBI" id="CHEBI:456216"/>
    </reaction>
    <physiologicalReaction direction="left-to-right" evidence="6">
        <dbReference type="Rhea" id="RHEA:60145"/>
    </physiologicalReaction>
</comment>
<dbReference type="PANTHER" id="PTHR12241:SF145">
    <property type="entry name" value="TUBULIN POLYGLUTAMYLASE TTLL5"/>
    <property type="match status" value="1"/>
</dbReference>
<dbReference type="GO" id="GO:0070740">
    <property type="term" value="F:tubulin-glutamic acid ligase activity"/>
    <property type="evidence" value="ECO:0007669"/>
    <property type="project" value="TreeGrafter"/>
</dbReference>
<dbReference type="Pfam" id="PF03133">
    <property type="entry name" value="TTL"/>
    <property type="match status" value="2"/>
</dbReference>
<dbReference type="AlphaFoldDB" id="A0A1I7XMS3"/>
<organism evidence="7 8">
    <name type="scientific">Heterorhabditis bacteriophora</name>
    <name type="common">Entomopathogenic nematode worm</name>
    <dbReference type="NCBI Taxonomy" id="37862"/>
    <lineage>
        <taxon>Eukaryota</taxon>
        <taxon>Metazoa</taxon>
        <taxon>Ecdysozoa</taxon>
        <taxon>Nematoda</taxon>
        <taxon>Chromadorea</taxon>
        <taxon>Rhabditida</taxon>
        <taxon>Rhabditina</taxon>
        <taxon>Rhabditomorpha</taxon>
        <taxon>Strongyloidea</taxon>
        <taxon>Heterorhabditidae</taxon>
        <taxon>Heterorhabditis</taxon>
    </lineage>
</organism>
<dbReference type="GO" id="GO:0005524">
    <property type="term" value="F:ATP binding"/>
    <property type="evidence" value="ECO:0007669"/>
    <property type="project" value="UniProtKB-KW"/>
</dbReference>
<dbReference type="GO" id="GO:0000226">
    <property type="term" value="P:microtubule cytoskeleton organization"/>
    <property type="evidence" value="ECO:0007669"/>
    <property type="project" value="TreeGrafter"/>
</dbReference>
<keyword evidence="4" id="KW-0067">ATP-binding</keyword>
<protein>
    <recommendedName>
        <fullName evidence="5">Tubulin--tyrosine ligase-like protein 5</fullName>
    </recommendedName>
</protein>
<evidence type="ECO:0000256" key="2">
    <source>
        <dbReference type="ARBA" id="ARBA00022598"/>
    </source>
</evidence>
<evidence type="ECO:0000313" key="7">
    <source>
        <dbReference type="Proteomes" id="UP000095283"/>
    </source>
</evidence>
<keyword evidence="3" id="KW-0547">Nucleotide-binding</keyword>
<proteinExistence type="inferred from homology"/>
<keyword evidence="7" id="KW-1185">Reference proteome</keyword>
<name>A0A1I7XMS3_HETBA</name>
<dbReference type="WBParaSite" id="Hba_18833">
    <property type="protein sequence ID" value="Hba_18833"/>
    <property type="gene ID" value="Hba_18833"/>
</dbReference>
<dbReference type="SUPFAM" id="SSF56059">
    <property type="entry name" value="Glutathione synthetase ATP-binding domain-like"/>
    <property type="match status" value="1"/>
</dbReference>
<dbReference type="GO" id="GO:0036064">
    <property type="term" value="C:ciliary basal body"/>
    <property type="evidence" value="ECO:0007669"/>
    <property type="project" value="TreeGrafter"/>
</dbReference>
<accession>A0A1I7XMS3</accession>
<evidence type="ECO:0000256" key="4">
    <source>
        <dbReference type="ARBA" id="ARBA00022840"/>
    </source>
</evidence>
<evidence type="ECO:0000256" key="5">
    <source>
        <dbReference type="ARBA" id="ARBA00041448"/>
    </source>
</evidence>
<comment type="similarity">
    <text evidence="1">Belongs to the tubulin--tyrosine ligase family.</text>
</comment>
<dbReference type="PANTHER" id="PTHR12241">
    <property type="entry name" value="TUBULIN POLYGLUTAMYLASE"/>
    <property type="match status" value="1"/>
</dbReference>
<evidence type="ECO:0000256" key="3">
    <source>
        <dbReference type="ARBA" id="ARBA00022741"/>
    </source>
</evidence>
<evidence type="ECO:0000256" key="1">
    <source>
        <dbReference type="ARBA" id="ARBA00006820"/>
    </source>
</evidence>
<reference evidence="8" key="1">
    <citation type="submission" date="2016-11" db="UniProtKB">
        <authorList>
            <consortium name="WormBaseParasite"/>
        </authorList>
    </citation>
    <scope>IDENTIFICATION</scope>
</reference>
<dbReference type="InterPro" id="IPR004344">
    <property type="entry name" value="TTL/TTLL_fam"/>
</dbReference>
<sequence>MCRQVCVKAVISIILLSVKKKFITGHQKRLFGVILISVRMEVQFIYMTFTPESLKHISRSTAPHKKERYTQMGEELNLLFKMVRSGTRLIKTLLHSHGFTQIPEFYVTPRDFLRLETALKEECEGNPVTYIVKPVSASRGQGIFFASKIEEIPQDGTLLVSHYIERPFLVNGHKFDLRIYVAVTSFYPLVVYVYSEGLTRNESMSSEDFGHKWTLGALLRHLEKKGIDSKLLMIRLEDIIIKSLLSVQSMVSATSKIYLQHLGTNFELFGFDILVDEQLKPWLLEVNLSPNYESELEKDVTLKGERHRNYARRPLGIKRGLLPRSTGGEQRVRAILRRVRAEYTRKGDFVRIFPRKGSYLMYRNIMDKIGTEKLDERLYAEEFGLAESDDNNKELSERFHEVIMKTKELSSIIEKYTKLPVVRPSARLRTRSCAEWYEVRKSHIAEAKQRVRIERPEDKENATPS</sequence>
<keyword evidence="2" id="KW-0436">Ligase</keyword>
<dbReference type="Gene3D" id="3.30.470.20">
    <property type="entry name" value="ATP-grasp fold, B domain"/>
    <property type="match status" value="1"/>
</dbReference>